<reference evidence="2" key="1">
    <citation type="journal article" date="2023" name="G3 (Bethesda)">
        <title>Genome assembly and association tests identify interacting loci associated with vigor, precocity, and sex in interspecific pistachio rootstocks.</title>
        <authorList>
            <person name="Palmer W."/>
            <person name="Jacygrad E."/>
            <person name="Sagayaradj S."/>
            <person name="Cavanaugh K."/>
            <person name="Han R."/>
            <person name="Bertier L."/>
            <person name="Beede B."/>
            <person name="Kafkas S."/>
            <person name="Golino D."/>
            <person name="Preece J."/>
            <person name="Michelmore R."/>
        </authorList>
    </citation>
    <scope>NUCLEOTIDE SEQUENCE [LARGE SCALE GENOMIC DNA]</scope>
</reference>
<dbReference type="EMBL" id="CM047906">
    <property type="protein sequence ID" value="KAJ0085900.1"/>
    <property type="molecule type" value="Genomic_DNA"/>
</dbReference>
<evidence type="ECO:0000313" key="2">
    <source>
        <dbReference type="Proteomes" id="UP001164250"/>
    </source>
</evidence>
<evidence type="ECO:0000313" key="1">
    <source>
        <dbReference type="EMBL" id="KAJ0085900.1"/>
    </source>
</evidence>
<keyword evidence="2" id="KW-1185">Reference proteome</keyword>
<accession>A0ACC1AG09</accession>
<name>A0ACC1AG09_9ROSI</name>
<comment type="caution">
    <text evidence="1">The sequence shown here is derived from an EMBL/GenBank/DDBJ whole genome shotgun (WGS) entry which is preliminary data.</text>
</comment>
<organism evidence="1 2">
    <name type="scientific">Pistacia atlantica</name>
    <dbReference type="NCBI Taxonomy" id="434234"/>
    <lineage>
        <taxon>Eukaryota</taxon>
        <taxon>Viridiplantae</taxon>
        <taxon>Streptophyta</taxon>
        <taxon>Embryophyta</taxon>
        <taxon>Tracheophyta</taxon>
        <taxon>Spermatophyta</taxon>
        <taxon>Magnoliopsida</taxon>
        <taxon>eudicotyledons</taxon>
        <taxon>Gunneridae</taxon>
        <taxon>Pentapetalae</taxon>
        <taxon>rosids</taxon>
        <taxon>malvids</taxon>
        <taxon>Sapindales</taxon>
        <taxon>Anacardiaceae</taxon>
        <taxon>Pistacia</taxon>
    </lineage>
</organism>
<sequence length="841" mass="92737">MSTRSKQSLEKKLLFLSNALLLLSFCFAGHSRHEANSLLPSDAKSLLAFKSKADLRNNLLFSQNTSFHFCQWQGVICYQQKVVRLVLENLDLGGIFPPDSLSKLDQLRVLSLQNNSLTGPIPDLSGLVNLKSLFLDHNYFTGTFPPSILFLHRLKTLDLSHNNLTGQLPKGLTSLDRLYSLRLDLNWLNGSIPPLNQSSLQTFNVSGNNLTGAIPVTPTLSRFNISSFLFNPGLCGEIIHKECHPSPPFFGPSTAVTAAPPPAIVLGQSAQVRGVELTQPSPKKHQRTVVIIGFSSGVFVLIASLLCFVMAMKKQNKRKTSKSTAMMTPDDAAATAQAVAMIQIEQENELEEKVKRAQGLQVAKSGNLVFCAGEAHLYTLDQLMRGSAELLGRGTMGTTYKAVLDNRLIVCVKRLDGTKLASTSKEMYEQHMESVGGLRHPNLVPLRAYFQAKEERLLIYDYQPNGSLFSLIHGSRSTRAKPLHWTSCLKIAEDIAQGLSYIHQAWRLVHGNLKSCNVLLGPDFEACLADYCLAALSNSPPEDDPANLPYKAPETRNASHQATAKSDVYAFGVLLVELLTGKPPSQHPFLMPNDMMKWMRSHREDDSGEDDRLGMLMEVAIGCISTSPEQRPTMWQVLKMLQEIKEAVLMDEGELDPHTGNVLLTRTTDDMDRRTDVEMIETETVTATQPRQDQVDVATELLTLARQLINQGKPSQALQAVVMAMRTKGGEEAVFLSLHRARELYRSRLQENTAADQLAALFAECVIAEAQPLNVEPPPCPVVAPSLAANADGTSILAESGRMQIVLDAYSDGSSFICLQCGGLVSNHRKDEHYAYWCCKL</sequence>
<gene>
    <name evidence="1" type="ORF">Patl1_08904</name>
</gene>
<dbReference type="Proteomes" id="UP001164250">
    <property type="component" value="Chromosome 10"/>
</dbReference>
<proteinExistence type="predicted"/>
<protein>
    <submittedName>
        <fullName evidence="1">Uncharacterized protein</fullName>
    </submittedName>
</protein>